<evidence type="ECO:0000256" key="3">
    <source>
        <dbReference type="ARBA" id="ARBA00022776"/>
    </source>
</evidence>
<dbReference type="PANTHER" id="PTHR12558:SF10">
    <property type="entry name" value="CELL DIVISION CYCLE PROTEIN 23 HOMOLOG"/>
    <property type="match status" value="1"/>
</dbReference>
<dbReference type="InterPro" id="IPR019734">
    <property type="entry name" value="TPR_rpt"/>
</dbReference>
<feature type="domain" description="Cdc23" evidence="9">
    <location>
        <begin position="290"/>
        <end position="369"/>
    </location>
</feature>
<dbReference type="GO" id="GO:0016567">
    <property type="term" value="P:protein ubiquitination"/>
    <property type="evidence" value="ECO:0007669"/>
    <property type="project" value="TreeGrafter"/>
</dbReference>
<dbReference type="InterPro" id="IPR011990">
    <property type="entry name" value="TPR-like_helical_dom_sf"/>
</dbReference>
<accession>G0UJ42</accession>
<evidence type="ECO:0000256" key="1">
    <source>
        <dbReference type="ARBA" id="ARBA00022618"/>
    </source>
</evidence>
<evidence type="ECO:0000256" key="6">
    <source>
        <dbReference type="ARBA" id="ARBA00023306"/>
    </source>
</evidence>
<reference evidence="10" key="1">
    <citation type="journal article" date="2012" name="Proc. Natl. Acad. Sci. U.S.A.">
        <title>Antigenic diversity is generated by distinct evolutionary mechanisms in African trypanosome species.</title>
        <authorList>
            <person name="Jackson A.P."/>
            <person name="Berry A."/>
            <person name="Aslett M."/>
            <person name="Allison H.C."/>
            <person name="Burton P."/>
            <person name="Vavrova-Anderson J."/>
            <person name="Brown R."/>
            <person name="Browne H."/>
            <person name="Corton N."/>
            <person name="Hauser H."/>
            <person name="Gamble J."/>
            <person name="Gilderthorp R."/>
            <person name="Marcello L."/>
            <person name="McQuillan J."/>
            <person name="Otto T.D."/>
            <person name="Quail M.A."/>
            <person name="Sanders M.J."/>
            <person name="van Tonder A."/>
            <person name="Ginger M.L."/>
            <person name="Field M.C."/>
            <person name="Barry J.D."/>
            <person name="Hertz-Fowler C."/>
            <person name="Berriman M."/>
        </authorList>
    </citation>
    <scope>NUCLEOTIDE SEQUENCE</scope>
    <source>
        <strain evidence="10">IL3000</strain>
    </source>
</reference>
<sequence>MYHQEPTTNNGSRGFLTVSEVLDRTMDQCMQRGLFDTAAWLGQLALDASESVLRQTVRSNAPVALSLQDPPLTGRAHRHHVVALGLMQKGEYLRCYHHLSNALQGYNPSPSRGLSGNTATSSAAAGVTATGVSKSEGCGDGGVLGQDHFSMRRGTDRSTPTPRRQQQSTKKGALPSSAPPQLQFLCLYSLYMAGECIKTTSSNPRKTTNPHLRMLRGLLLSALERQQQYQPQVPQSPSTASSSSAPRGASSLLSVSSRLPSKTGSRAAPAGSRPTAPATSATAGGVATYGDPFLCWLHGVVLRELGMKQESATYFLAAVCSHPMLWCVWEDLCTLVSRESQIEEIELMVGSLEPRFMPEIFLASVKAALNVSPISFVPHSAGAGAAKAAEQCSGSPQLGGSVTSVNSISQDYCRRHTHSRRDTESSINSIASPRLVNSWEVLLEQFPNNLFLLSNLAGYYYNVKKDLEKAHSIYKRLHEASPYRLESMDDYSIVLFLRGDRIGLSSLAQQVYHVDPFRAESNFVVGNYYVLMGAHDRGVLHFRRAVAADPTYIAAWTLLGHAYLETKNSAAAVEAYRAAVDLDQRDYRGWYNLGQIYELLQFYHHALYYYWHTTTLRPTDPRMWSAVANCLDREGRTGEAMLCLEHAEACESPKSDFYPPLVRRLGQYYLVTHKIERAVTYLEKLLASETKKREDVLVAVPHVVAHYLRQAKQLLDVPARSPSYSTAQHYPGNSAQSSKAHSGRATGVGVGEDGAGVLPSSLSVAGASRTATNSSGSGMGAGGTLADQWLAAGAVGRRSIDARWEQATVCMNISERHLENLAGALGFQSLQAAVDNLTNKPSDCHVNGCDALIEEGRGRYSAQLIYYYRELKAVQCYLRNQQQQVDKESRSHEMTQDRYSHLK</sequence>
<keyword evidence="3" id="KW-0498">Mitosis</keyword>
<keyword evidence="6" id="KW-0131">Cell cycle</keyword>
<dbReference type="SMART" id="SM00028">
    <property type="entry name" value="TPR"/>
    <property type="match status" value="5"/>
</dbReference>
<feature type="region of interest" description="Disordered" evidence="8">
    <location>
        <begin position="131"/>
        <end position="177"/>
    </location>
</feature>
<evidence type="ECO:0000256" key="2">
    <source>
        <dbReference type="ARBA" id="ARBA00022737"/>
    </source>
</evidence>
<feature type="region of interest" description="Disordered" evidence="8">
    <location>
        <begin position="723"/>
        <end position="750"/>
    </location>
</feature>
<feature type="repeat" description="TPR" evidence="7">
    <location>
        <begin position="553"/>
        <end position="586"/>
    </location>
</feature>
<dbReference type="EMBL" id="HE575314">
    <property type="protein sequence ID" value="CCC89392.1"/>
    <property type="molecule type" value="Genomic_DNA"/>
</dbReference>
<dbReference type="InterPro" id="IPR007192">
    <property type="entry name" value="APC8"/>
</dbReference>
<gene>
    <name evidence="10" type="ORF">TCIL3000_1_1600</name>
</gene>
<feature type="repeat" description="TPR" evidence="7">
    <location>
        <begin position="519"/>
        <end position="552"/>
    </location>
</feature>
<dbReference type="PANTHER" id="PTHR12558">
    <property type="entry name" value="CELL DIVISION CYCLE 16,23,27"/>
    <property type="match status" value="1"/>
</dbReference>
<evidence type="ECO:0000256" key="5">
    <source>
        <dbReference type="ARBA" id="ARBA00022803"/>
    </source>
</evidence>
<dbReference type="AlphaFoldDB" id="G0UJ42"/>
<dbReference type="PROSITE" id="PS50005">
    <property type="entry name" value="TPR"/>
    <property type="match status" value="2"/>
</dbReference>
<dbReference type="Pfam" id="PF13181">
    <property type="entry name" value="TPR_8"/>
    <property type="match status" value="1"/>
</dbReference>
<evidence type="ECO:0000313" key="10">
    <source>
        <dbReference type="EMBL" id="CCC89392.1"/>
    </source>
</evidence>
<protein>
    <recommendedName>
        <fullName evidence="9">Cdc23 domain-containing protein</fullName>
    </recommendedName>
</protein>
<evidence type="ECO:0000256" key="8">
    <source>
        <dbReference type="SAM" id="MobiDB-lite"/>
    </source>
</evidence>
<keyword evidence="4" id="KW-0833">Ubl conjugation pathway</keyword>
<dbReference type="SUPFAM" id="SSF48452">
    <property type="entry name" value="TPR-like"/>
    <property type="match status" value="2"/>
</dbReference>
<dbReference type="GO" id="GO:0005680">
    <property type="term" value="C:anaphase-promoting complex"/>
    <property type="evidence" value="ECO:0007669"/>
    <property type="project" value="InterPro"/>
</dbReference>
<evidence type="ECO:0000259" key="9">
    <source>
        <dbReference type="Pfam" id="PF04049"/>
    </source>
</evidence>
<keyword evidence="1" id="KW-0132">Cell division</keyword>
<dbReference type="Pfam" id="PF04049">
    <property type="entry name" value="ANAPC8"/>
    <property type="match status" value="1"/>
</dbReference>
<proteinExistence type="predicted"/>
<name>G0UJ42_TRYCI</name>
<dbReference type="GO" id="GO:0045842">
    <property type="term" value="P:positive regulation of mitotic metaphase/anaphase transition"/>
    <property type="evidence" value="ECO:0007669"/>
    <property type="project" value="TreeGrafter"/>
</dbReference>
<feature type="compositionally biased region" description="Polar residues" evidence="8">
    <location>
        <begin position="157"/>
        <end position="170"/>
    </location>
</feature>
<keyword evidence="5 7" id="KW-0802">TPR repeat</keyword>
<feature type="compositionally biased region" description="Polar residues" evidence="8">
    <location>
        <begin position="723"/>
        <end position="740"/>
    </location>
</feature>
<feature type="region of interest" description="Disordered" evidence="8">
    <location>
        <begin position="226"/>
        <end position="281"/>
    </location>
</feature>
<keyword evidence="2" id="KW-0677">Repeat</keyword>
<evidence type="ECO:0000256" key="7">
    <source>
        <dbReference type="PROSITE-ProRule" id="PRU00339"/>
    </source>
</evidence>
<dbReference type="Gene3D" id="1.25.40.10">
    <property type="entry name" value="Tetratricopeptide repeat domain"/>
    <property type="match status" value="4"/>
</dbReference>
<dbReference type="GO" id="GO:0051301">
    <property type="term" value="P:cell division"/>
    <property type="evidence" value="ECO:0007669"/>
    <property type="project" value="UniProtKB-KW"/>
</dbReference>
<dbReference type="GO" id="GO:0031145">
    <property type="term" value="P:anaphase-promoting complex-dependent catabolic process"/>
    <property type="evidence" value="ECO:0007669"/>
    <property type="project" value="TreeGrafter"/>
</dbReference>
<organism evidence="10">
    <name type="scientific">Trypanosoma congolense (strain IL3000)</name>
    <dbReference type="NCBI Taxonomy" id="1068625"/>
    <lineage>
        <taxon>Eukaryota</taxon>
        <taxon>Discoba</taxon>
        <taxon>Euglenozoa</taxon>
        <taxon>Kinetoplastea</taxon>
        <taxon>Metakinetoplastina</taxon>
        <taxon>Trypanosomatida</taxon>
        <taxon>Trypanosomatidae</taxon>
        <taxon>Trypanosoma</taxon>
        <taxon>Nannomonas</taxon>
    </lineage>
</organism>
<evidence type="ECO:0000256" key="4">
    <source>
        <dbReference type="ARBA" id="ARBA00022786"/>
    </source>
</evidence>
<dbReference type="VEuPathDB" id="TriTrypDB:TcIL3000_1_1600"/>